<comment type="subcellular location">
    <subcellularLocation>
        <location evidence="1">Membrane</location>
        <topology evidence="1">Multi-pass membrane protein</topology>
    </subcellularLocation>
</comment>
<name>A0A9D3T4M5_MEGAT</name>
<keyword evidence="4 6" id="KW-1133">Transmembrane helix</keyword>
<feature type="transmembrane region" description="Helical" evidence="6">
    <location>
        <begin position="207"/>
        <end position="231"/>
    </location>
</feature>
<evidence type="ECO:0000313" key="7">
    <source>
        <dbReference type="EMBL" id="KAG7469566.1"/>
    </source>
</evidence>
<dbReference type="PANTHER" id="PTHR23320">
    <property type="entry name" value="MEMBRANE-SPANNING 4-DOMAINS SUBFAMILY A MS4A -RELATED"/>
    <property type="match status" value="1"/>
</dbReference>
<keyword evidence="5 6" id="KW-0472">Membrane</keyword>
<evidence type="ECO:0000256" key="3">
    <source>
        <dbReference type="ARBA" id="ARBA00022692"/>
    </source>
</evidence>
<reference evidence="7" key="1">
    <citation type="submission" date="2021-01" db="EMBL/GenBank/DDBJ databases">
        <authorList>
            <person name="Zahm M."/>
            <person name="Roques C."/>
            <person name="Cabau C."/>
            <person name="Klopp C."/>
            <person name="Donnadieu C."/>
            <person name="Jouanno E."/>
            <person name="Lampietro C."/>
            <person name="Louis A."/>
            <person name="Herpin A."/>
            <person name="Echchiki A."/>
            <person name="Berthelot C."/>
            <person name="Parey E."/>
            <person name="Roest-Crollius H."/>
            <person name="Braasch I."/>
            <person name="Postlethwait J."/>
            <person name="Bobe J."/>
            <person name="Montfort J."/>
            <person name="Bouchez O."/>
            <person name="Begum T."/>
            <person name="Mejri S."/>
            <person name="Adams A."/>
            <person name="Chen W.-J."/>
            <person name="Guiguen Y."/>
        </authorList>
    </citation>
    <scope>NUCLEOTIDE SEQUENCE</scope>
    <source>
        <strain evidence="7">YG-15Mar2019-1</strain>
        <tissue evidence="7">Brain</tissue>
    </source>
</reference>
<evidence type="ECO:0000256" key="4">
    <source>
        <dbReference type="ARBA" id="ARBA00022989"/>
    </source>
</evidence>
<comment type="caution">
    <text evidence="7">The sequence shown here is derived from an EMBL/GenBank/DDBJ whole genome shotgun (WGS) entry which is preliminary data.</text>
</comment>
<keyword evidence="3 6" id="KW-0812">Transmembrane</keyword>
<proteinExistence type="inferred from homology"/>
<gene>
    <name evidence="7" type="ORF">MATL_G00130320</name>
</gene>
<dbReference type="AlphaFoldDB" id="A0A9D3T4M5"/>
<organism evidence="7 8">
    <name type="scientific">Megalops atlanticus</name>
    <name type="common">Tarpon</name>
    <name type="synonym">Clupea gigantea</name>
    <dbReference type="NCBI Taxonomy" id="7932"/>
    <lineage>
        <taxon>Eukaryota</taxon>
        <taxon>Metazoa</taxon>
        <taxon>Chordata</taxon>
        <taxon>Craniata</taxon>
        <taxon>Vertebrata</taxon>
        <taxon>Euteleostomi</taxon>
        <taxon>Actinopterygii</taxon>
        <taxon>Neopterygii</taxon>
        <taxon>Teleostei</taxon>
        <taxon>Elopiformes</taxon>
        <taxon>Megalopidae</taxon>
        <taxon>Megalops</taxon>
    </lineage>
</organism>
<dbReference type="Proteomes" id="UP001046870">
    <property type="component" value="Chromosome 10"/>
</dbReference>
<dbReference type="InterPro" id="IPR007237">
    <property type="entry name" value="CD20-like"/>
</dbReference>
<feature type="transmembrane region" description="Helical" evidence="6">
    <location>
        <begin position="114"/>
        <end position="138"/>
    </location>
</feature>
<dbReference type="EMBL" id="JAFDVH010000010">
    <property type="protein sequence ID" value="KAG7469566.1"/>
    <property type="molecule type" value="Genomic_DNA"/>
</dbReference>
<keyword evidence="8" id="KW-1185">Reference proteome</keyword>
<evidence type="ECO:0000256" key="5">
    <source>
        <dbReference type="ARBA" id="ARBA00023136"/>
    </source>
</evidence>
<accession>A0A9D3T4M5</accession>
<comment type="similarity">
    <text evidence="2">Belongs to the MS4A family.</text>
</comment>
<evidence type="ECO:0000313" key="8">
    <source>
        <dbReference type="Proteomes" id="UP001046870"/>
    </source>
</evidence>
<evidence type="ECO:0000256" key="1">
    <source>
        <dbReference type="ARBA" id="ARBA00004141"/>
    </source>
</evidence>
<sequence>MSVSVSKSEGVTVITMTSDPGSSCPLVFQLLGNLCCSPVCAVSQGLRRLLAGTLSALGIVQIMVGLFNIGLGVILLNGSDSYLYWIGAPYWLGGLFIAAGIMSILGERFPSPCLVFLTTCMNLASACLAVTAIVLYSVDLAKGYNFSWSCKSYEHEYTSNSYNRRRYWETTISPEDRIQKESLRRKNFEICHNARSILIVLLGGMDVLLIIFAVLQLCVTISASALSVKALRKNGRQGKPKAEPELCKPLLDEITTNPMV</sequence>
<dbReference type="InterPro" id="IPR030417">
    <property type="entry name" value="MS4A"/>
</dbReference>
<evidence type="ECO:0000256" key="6">
    <source>
        <dbReference type="SAM" id="Phobius"/>
    </source>
</evidence>
<feature type="transmembrane region" description="Helical" evidence="6">
    <location>
        <begin position="54"/>
        <end position="76"/>
    </location>
</feature>
<feature type="transmembrane region" description="Helical" evidence="6">
    <location>
        <begin position="82"/>
        <end position="102"/>
    </location>
</feature>
<evidence type="ECO:0000256" key="2">
    <source>
        <dbReference type="ARBA" id="ARBA00009565"/>
    </source>
</evidence>
<protein>
    <submittedName>
        <fullName evidence="7">Uncharacterized protein</fullName>
    </submittedName>
</protein>
<dbReference type="PANTHER" id="PTHR23320:SF125">
    <property type="entry name" value="TRANSMEMBRANE PROTEIN 176L.1-RELATED"/>
    <property type="match status" value="1"/>
</dbReference>
<dbReference type="GO" id="GO:0016020">
    <property type="term" value="C:membrane"/>
    <property type="evidence" value="ECO:0007669"/>
    <property type="project" value="UniProtKB-SubCell"/>
</dbReference>
<dbReference type="Pfam" id="PF04103">
    <property type="entry name" value="CD20"/>
    <property type="match status" value="1"/>
</dbReference>
<dbReference type="OrthoDB" id="8951938at2759"/>